<reference evidence="2 3" key="1">
    <citation type="submission" date="2013-02" db="EMBL/GenBank/DDBJ databases">
        <title>The Genome Annotation of Plasmodium falciparum Tanzania (2000708).</title>
        <authorList>
            <consortium name="The Broad Institute Genome Sequencing Platform"/>
            <consortium name="The Broad Institute Genome Sequencing Center for Infectious Disease"/>
            <person name="Neafsey D."/>
            <person name="Hoffman S."/>
            <person name="Volkman S."/>
            <person name="Rosenthal P."/>
            <person name="Walker B."/>
            <person name="Young S.K."/>
            <person name="Zeng Q."/>
            <person name="Gargeya S."/>
            <person name="Fitzgerald M."/>
            <person name="Haas B."/>
            <person name="Abouelleil A."/>
            <person name="Allen A.W."/>
            <person name="Alvarado L."/>
            <person name="Arachchi H.M."/>
            <person name="Berlin A.M."/>
            <person name="Chapman S.B."/>
            <person name="Gainer-Dewar J."/>
            <person name="Goldberg J."/>
            <person name="Griggs A."/>
            <person name="Gujja S."/>
            <person name="Hansen M."/>
            <person name="Howarth C."/>
            <person name="Imamovic A."/>
            <person name="Ireland A."/>
            <person name="Larimer J."/>
            <person name="McCowan C."/>
            <person name="Murphy C."/>
            <person name="Pearson M."/>
            <person name="Poon T.W."/>
            <person name="Priest M."/>
            <person name="Roberts A."/>
            <person name="Saif S."/>
            <person name="Shea T."/>
            <person name="Sisk P."/>
            <person name="Sykes S."/>
            <person name="Wortman J."/>
            <person name="Nusbaum C."/>
            <person name="Birren B."/>
        </authorList>
    </citation>
    <scope>NUCLEOTIDE SEQUENCE [LARGE SCALE GENOMIC DNA]</scope>
    <source>
        <strain evidence="3">Tanzania (2000708)</strain>
    </source>
</reference>
<dbReference type="EMBL" id="KI927234">
    <property type="protein sequence ID" value="ETW32577.1"/>
    <property type="molecule type" value="Genomic_DNA"/>
</dbReference>
<accession>A0A024VVS4</accession>
<reference evidence="2 3" key="2">
    <citation type="submission" date="2013-02" db="EMBL/GenBank/DDBJ databases">
        <title>The Genome Sequence of Plasmodium falciparum Tanzania (2000708).</title>
        <authorList>
            <consortium name="The Broad Institute Genome Sequencing Platform"/>
            <consortium name="The Broad Institute Genome Sequencing Center for Infectious Disease"/>
            <person name="Neafsey D."/>
            <person name="Cheeseman I."/>
            <person name="Volkman S."/>
            <person name="Adams J."/>
            <person name="Walker B."/>
            <person name="Young S.K."/>
            <person name="Zeng Q."/>
            <person name="Gargeya S."/>
            <person name="Fitzgerald M."/>
            <person name="Haas B."/>
            <person name="Abouelleil A."/>
            <person name="Alvarado L."/>
            <person name="Arachchi H.M."/>
            <person name="Berlin A.M."/>
            <person name="Chapman S.B."/>
            <person name="Dewar J."/>
            <person name="Goldberg J."/>
            <person name="Griggs A."/>
            <person name="Gujja S."/>
            <person name="Hansen M."/>
            <person name="Howarth C."/>
            <person name="Imamovic A."/>
            <person name="Larimer J."/>
            <person name="McCowan C."/>
            <person name="Murphy C."/>
            <person name="Neiman D."/>
            <person name="Pearson M."/>
            <person name="Priest M."/>
            <person name="Roberts A."/>
            <person name="Saif S."/>
            <person name="Shea T."/>
            <person name="Sisk P."/>
            <person name="Sykes S."/>
            <person name="Wortman J."/>
            <person name="Nusbaum C."/>
            <person name="Birren B."/>
        </authorList>
    </citation>
    <scope>NUCLEOTIDE SEQUENCE [LARGE SCALE GENOMIC DNA]</scope>
    <source>
        <strain evidence="3">Tanzania (2000708)</strain>
    </source>
</reference>
<dbReference type="AlphaFoldDB" id="A0A024VVS4"/>
<evidence type="ECO:0008006" key="4">
    <source>
        <dbReference type="Google" id="ProtNLM"/>
    </source>
</evidence>
<dbReference type="InterPro" id="IPR006373">
    <property type="entry name" value="VSA_Rifin"/>
</dbReference>
<evidence type="ECO:0000313" key="3">
    <source>
        <dbReference type="Proteomes" id="UP000030708"/>
    </source>
</evidence>
<evidence type="ECO:0000256" key="1">
    <source>
        <dbReference type="SAM" id="Phobius"/>
    </source>
</evidence>
<dbReference type="Pfam" id="PF02009">
    <property type="entry name" value="RIFIN"/>
    <property type="match status" value="1"/>
</dbReference>
<keyword evidence="1" id="KW-0472">Membrane</keyword>
<name>A0A024VVS4_PLAFA</name>
<dbReference type="Proteomes" id="UP000030708">
    <property type="component" value="Unassembled WGS sequence"/>
</dbReference>
<protein>
    <recommendedName>
        <fullName evidence="4">Surface antigen</fullName>
    </recommendedName>
</protein>
<sequence>MPEVGSIGATALYALNAWKTDAIAAATKAAMIEGAAKGTAAGIDAGKKVVFEGLEKLGVSILDNQSLETFFTTISYNDVSNITQAVHTNFMNTCSLGNTSVDFNKPLCTLFFGNELLSEKQISSRDTIKVAVQNMVSNANTAATQASKTTSERVTAAITNQKTSEIAATYMGYQTFFIFFIFFFFNINTYI</sequence>
<keyword evidence="1" id="KW-1133">Transmembrane helix</keyword>
<gene>
    <name evidence="2" type="ORF">PFTANZ_06703</name>
</gene>
<evidence type="ECO:0000313" key="2">
    <source>
        <dbReference type="EMBL" id="ETW32577.1"/>
    </source>
</evidence>
<feature type="transmembrane region" description="Helical" evidence="1">
    <location>
        <begin position="170"/>
        <end position="187"/>
    </location>
</feature>
<organism evidence="2 3">
    <name type="scientific">Plasmodium falciparum Tanzania</name>
    <name type="common">2000708</name>
    <dbReference type="NCBI Taxonomy" id="1036725"/>
    <lineage>
        <taxon>Eukaryota</taxon>
        <taxon>Sar</taxon>
        <taxon>Alveolata</taxon>
        <taxon>Apicomplexa</taxon>
        <taxon>Aconoidasida</taxon>
        <taxon>Haemosporida</taxon>
        <taxon>Plasmodiidae</taxon>
        <taxon>Plasmodium</taxon>
        <taxon>Plasmodium (Laverania)</taxon>
    </lineage>
</organism>
<proteinExistence type="predicted"/>
<keyword evidence="1" id="KW-0812">Transmembrane</keyword>